<gene>
    <name evidence="4" type="ORF">E1742_03715</name>
    <name evidence="3" type="ORF">GCM10007388_38580</name>
</gene>
<feature type="domain" description="Phasin" evidence="2">
    <location>
        <begin position="17"/>
        <end position="109"/>
    </location>
</feature>
<dbReference type="InterPro" id="IPR010127">
    <property type="entry name" value="Phasin_subfam-1"/>
</dbReference>
<evidence type="ECO:0000313" key="6">
    <source>
        <dbReference type="Proteomes" id="UP000619512"/>
    </source>
</evidence>
<evidence type="ECO:0000259" key="2">
    <source>
        <dbReference type="Pfam" id="PF09361"/>
    </source>
</evidence>
<evidence type="ECO:0000313" key="3">
    <source>
        <dbReference type="EMBL" id="GGZ01191.1"/>
    </source>
</evidence>
<evidence type="ECO:0000313" key="5">
    <source>
        <dbReference type="Proteomes" id="UP000294359"/>
    </source>
</evidence>
<reference evidence="3" key="1">
    <citation type="journal article" date="2014" name="Int. J. Syst. Evol. Microbiol.">
        <title>Complete genome sequence of Corynebacterium casei LMG S-19264T (=DSM 44701T), isolated from a smear-ripened cheese.</title>
        <authorList>
            <consortium name="US DOE Joint Genome Institute (JGI-PGF)"/>
            <person name="Walter F."/>
            <person name="Albersmeier A."/>
            <person name="Kalinowski J."/>
            <person name="Ruckert C."/>
        </authorList>
    </citation>
    <scope>NUCLEOTIDE SEQUENCE</scope>
    <source>
        <strain evidence="3">KCTC 12344</strain>
    </source>
</reference>
<dbReference type="OrthoDB" id="8777596at2"/>
<feature type="compositionally biased region" description="Polar residues" evidence="1">
    <location>
        <begin position="190"/>
        <end position="202"/>
    </location>
</feature>
<dbReference type="Proteomes" id="UP000619512">
    <property type="component" value="Unassembled WGS sequence"/>
</dbReference>
<protein>
    <submittedName>
        <fullName evidence="4">Phasin family protein</fullName>
    </submittedName>
</protein>
<feature type="region of interest" description="Disordered" evidence="1">
    <location>
        <begin position="125"/>
        <end position="209"/>
    </location>
</feature>
<organism evidence="3 6">
    <name type="scientific">Pseudoduganella plicata</name>
    <dbReference type="NCBI Taxonomy" id="321984"/>
    <lineage>
        <taxon>Bacteria</taxon>
        <taxon>Pseudomonadati</taxon>
        <taxon>Pseudomonadota</taxon>
        <taxon>Betaproteobacteria</taxon>
        <taxon>Burkholderiales</taxon>
        <taxon>Oxalobacteraceae</taxon>
        <taxon>Telluria group</taxon>
        <taxon>Pseudoduganella</taxon>
    </lineage>
</organism>
<dbReference type="RefSeq" id="WP_134383608.1">
    <property type="nucleotide sequence ID" value="NZ_BMWW01000007.1"/>
</dbReference>
<dbReference type="Proteomes" id="UP000294359">
    <property type="component" value="Chromosome"/>
</dbReference>
<dbReference type="InterPro" id="IPR018968">
    <property type="entry name" value="Phasin"/>
</dbReference>
<accession>A0A4P7BDK3</accession>
<reference evidence="3" key="3">
    <citation type="submission" date="2022-12" db="EMBL/GenBank/DDBJ databases">
        <authorList>
            <person name="Sun Q."/>
            <person name="Kim S."/>
        </authorList>
    </citation>
    <scope>NUCLEOTIDE SEQUENCE</scope>
    <source>
        <strain evidence="3">KCTC 12344</strain>
    </source>
</reference>
<reference evidence="4 5" key="2">
    <citation type="submission" date="2019-03" db="EMBL/GenBank/DDBJ databases">
        <title>Draft Genome Sequences of Six Type Strains of the Genus Massilia.</title>
        <authorList>
            <person name="Miess H."/>
            <person name="Frediansyhah A."/>
            <person name="Gross H."/>
        </authorList>
    </citation>
    <scope>NUCLEOTIDE SEQUENCE [LARGE SCALE GENOMIC DNA]</scope>
    <source>
        <strain evidence="4 5">DSM 17505</strain>
    </source>
</reference>
<evidence type="ECO:0000313" key="4">
    <source>
        <dbReference type="EMBL" id="QBQ35369.1"/>
    </source>
</evidence>
<dbReference type="NCBIfam" id="TIGR01841">
    <property type="entry name" value="phasin"/>
    <property type="match status" value="1"/>
</dbReference>
<dbReference type="EMBL" id="BMWW01000007">
    <property type="protein sequence ID" value="GGZ01191.1"/>
    <property type="molecule type" value="Genomic_DNA"/>
</dbReference>
<dbReference type="AlphaFoldDB" id="A0A4P7BDK3"/>
<keyword evidence="5" id="KW-1185">Reference proteome</keyword>
<proteinExistence type="predicted"/>
<dbReference type="Pfam" id="PF09361">
    <property type="entry name" value="Phasin_2"/>
    <property type="match status" value="1"/>
</dbReference>
<dbReference type="EMBL" id="CP038026">
    <property type="protein sequence ID" value="QBQ35369.1"/>
    <property type="molecule type" value="Genomic_DNA"/>
</dbReference>
<name>A0A4P7BDK3_9BURK</name>
<feature type="compositionally biased region" description="Basic and acidic residues" evidence="1">
    <location>
        <begin position="127"/>
        <end position="155"/>
    </location>
</feature>
<sequence length="209" mass="22369">MFPFSQSVTPAVRSHLDAQVAFLNDMSKSLSRSFQDLCQLNIQLGQSLIEESTIAGHRLLTTNRADDAISVAASRAQPASEKLRAYGQHISRVAADAQVELARVAEQHVQETSRTAQTLANEVARVAAEESERSKRQQEESLRNFRDPFEHDSHRHSGNGNGSSARGHLQAGEGGSMQVDGEAGGASMHGNVQASQPAQQSGKGAGKNA</sequence>
<evidence type="ECO:0000256" key="1">
    <source>
        <dbReference type="SAM" id="MobiDB-lite"/>
    </source>
</evidence>